<feature type="compositionally biased region" description="Basic residues" evidence="1">
    <location>
        <begin position="1332"/>
        <end position="1345"/>
    </location>
</feature>
<feature type="compositionally biased region" description="Polar residues" evidence="1">
    <location>
        <begin position="906"/>
        <end position="918"/>
    </location>
</feature>
<gene>
    <name evidence="2" type="ORF">K435DRAFT_847583</name>
</gene>
<feature type="region of interest" description="Disordered" evidence="1">
    <location>
        <begin position="1518"/>
        <end position="1638"/>
    </location>
</feature>
<feature type="compositionally biased region" description="Polar residues" evidence="1">
    <location>
        <begin position="119"/>
        <end position="133"/>
    </location>
</feature>
<feature type="region of interest" description="Disordered" evidence="1">
    <location>
        <begin position="1423"/>
        <end position="1450"/>
    </location>
</feature>
<sequence>MNNSSLANWDGSQTDPRNTQQATSHSQSASVPWRVASVPAPPLLGGHHSRVRDTQPQTAVTESLQARQQTAWGFPQFHLQKFPAHSPTVYRLSDTSSNHPSSSLWGAISVPSPMNAYPTSRATFPNASSSSQLPPHEKPFHSSPNFKPSFAPSANDSGSPIPMSFPVKTPEFPVVGATGKTGNTNDVNTEVESAPRIRPSDPSAPPAFHRTSTYRPNFANPPSRPPPSQTCSYPSIPIIPRPSSKTPPLPEPTGLAAYHNLILSRSPSHLHQSFLASIPYTPTSSPAGSLFSPSPSIPPPHFHPIQNGSSQHSQTLSTPQLSLQLQTQSHPDPPSSPSKKCKRKARLMSHILVPPLPADSSKASYYSATYRSSDEWSKMSSREFLDMLSPENSPRSSPSEKRKRASLSDLHLPSSSPPQSMSTAASKAYVEVRSISSSSSSTKVAKNQSLVDSHASSSPFSTKQKTKAKSKQTFDNVADAYNSANLSAVFHVDHDEEDGSWQRKNSKRARVGENESGGRARKIKVTTANRLDSTALGSSLSKRASTGKPRKQRSDSRSVVDEDSLSRDHSKSRKKSKPLKLGEGENEERGTSGTKRKRRSSAKMIESTMVMDQTSSSLAEALNSSFCSGPAPNAGKDKEGLKSYSYDKSTDVVTLLVKLPDPVSREGSVLRRFWECRDLEQETKQEGILSYHLPPGLEETGVGQLDRTEKSKQLTKLGRIPKQGQTEVGVEQDAIHTSVSVDTQDTRDLSRRISPEDGPVEPAQTLSVDTQDTQDLSRRISPEDEPVEPAQTLSAKALGKRKAIDPLALELFGDGDEEDVDGDTVTPVDGHTPDEMDSRTPEDELMDDYIYYGDEAHHGKPWTKQPPTTDSFFLPQMLGDTSYSVDATPPTVSTTPEEDPEWYNANMDSESGPTSTIGPSHELYELLGITAISQDFLPHQPGHGYDPVISSSDGNHSSTNKLNTNGENNRLDLDHEEGKTPRGAQNSSSSGSLSLSPSSPSSSSLVVPQTATSTSTSPKSSYIEGSKLPPRSKTRFISVQPKRDSSLSSPFTPAQPVSSSNPGVVTPKSLQDLRGYGSSEDEEEEVRDAVGLTATGIMNNSTSEALEVIDVDADGDLDADADASADESGSMISFDMNRLNGRGGKEKETKESAVGFVDPGEKDDSSYHPDEEFDDKAGHDTDTDSDSSYHEPLKAKPPVTSPKSRNELPETESVAEEPEFTISLKNGSDIQWPPSSDEYFCHACRSKHKRVSMVCALYSQKVTFDDTKKDWECFKCQDICKCDHCCKNRNEPYVKQPFPKTIPPVFIGGKRTVLRTNPLAKATGTKQQSKTKATKAKPKPKSKPKPKADFSPLSPSPPIHRRRSQTQPVIRTQKPTGITPIVATEVVTGPLYSWTAVYDFSGRQIAQAFVSEPDHLQMDPPPEVFARPLPKPAEEKEPTPQPSPPPAPRIKLLKQGTSKVFVGDVQSEWELEEGGSIKYKDEGVRASTSTATVTPSAIMEVGQSSSQESSTIRMYVGRRPPKNFLPRPLTPENSVDEDDNNLAIKAPESSVDEDDGNLAIKAPENSVDEDDGNLAIKAPRDDNMDSQPEPTTITPLEIRAEPAPSSKNPEPSMHVDNVFDIGSPLTDLDDDDDDAMNVDGENAAAAGECLKHKRFRANVRSNEQKQDNAGTPPPTTGRRAVKLSRLVFQHVEIRRRSVKGAATNDRQAGAITISASVPAPTMSSPSLGAGVQSQQHFAGHSSGQTTDGQAIRREQQRIGPDSHPDPAQSSSDNTDIPFSLPNSVLAEIIRSALVASGIKAEIQL</sequence>
<organism evidence="2 3">
    <name type="scientific">Dendrothele bispora (strain CBS 962.96)</name>
    <dbReference type="NCBI Taxonomy" id="1314807"/>
    <lineage>
        <taxon>Eukaryota</taxon>
        <taxon>Fungi</taxon>
        <taxon>Dikarya</taxon>
        <taxon>Basidiomycota</taxon>
        <taxon>Agaricomycotina</taxon>
        <taxon>Agaricomycetes</taxon>
        <taxon>Agaricomycetidae</taxon>
        <taxon>Agaricales</taxon>
        <taxon>Agaricales incertae sedis</taxon>
        <taxon>Dendrothele</taxon>
    </lineage>
</organism>
<evidence type="ECO:0000313" key="2">
    <source>
        <dbReference type="EMBL" id="THV07775.1"/>
    </source>
</evidence>
<feature type="region of interest" description="Disordered" evidence="1">
    <location>
        <begin position="387"/>
        <end position="472"/>
    </location>
</feature>
<proteinExistence type="predicted"/>
<dbReference type="OrthoDB" id="298344at2759"/>
<feature type="region of interest" description="Disordered" evidence="1">
    <location>
        <begin position="119"/>
        <end position="252"/>
    </location>
</feature>
<feature type="region of interest" description="Disordered" evidence="1">
    <location>
        <begin position="1"/>
        <end position="63"/>
    </location>
</feature>
<feature type="region of interest" description="Disordered" evidence="1">
    <location>
        <begin position="1716"/>
        <end position="1776"/>
    </location>
</feature>
<feature type="compositionally biased region" description="Basic and acidic residues" evidence="1">
    <location>
        <begin position="744"/>
        <end position="755"/>
    </location>
</feature>
<feature type="compositionally biased region" description="Acidic residues" evidence="1">
    <location>
        <begin position="813"/>
        <end position="822"/>
    </location>
</feature>
<feature type="compositionally biased region" description="Basic and acidic residues" evidence="1">
    <location>
        <begin position="580"/>
        <end position="590"/>
    </location>
</feature>
<evidence type="ECO:0000313" key="3">
    <source>
        <dbReference type="Proteomes" id="UP000297245"/>
    </source>
</evidence>
<reference evidence="2 3" key="1">
    <citation type="journal article" date="2019" name="Nat. Ecol. Evol.">
        <title>Megaphylogeny resolves global patterns of mushroom evolution.</title>
        <authorList>
            <person name="Varga T."/>
            <person name="Krizsan K."/>
            <person name="Foldi C."/>
            <person name="Dima B."/>
            <person name="Sanchez-Garcia M."/>
            <person name="Sanchez-Ramirez S."/>
            <person name="Szollosi G.J."/>
            <person name="Szarkandi J.G."/>
            <person name="Papp V."/>
            <person name="Albert L."/>
            <person name="Andreopoulos W."/>
            <person name="Angelini C."/>
            <person name="Antonin V."/>
            <person name="Barry K.W."/>
            <person name="Bougher N.L."/>
            <person name="Buchanan P."/>
            <person name="Buyck B."/>
            <person name="Bense V."/>
            <person name="Catcheside P."/>
            <person name="Chovatia M."/>
            <person name="Cooper J."/>
            <person name="Damon W."/>
            <person name="Desjardin D."/>
            <person name="Finy P."/>
            <person name="Geml J."/>
            <person name="Haridas S."/>
            <person name="Hughes K."/>
            <person name="Justo A."/>
            <person name="Karasinski D."/>
            <person name="Kautmanova I."/>
            <person name="Kiss B."/>
            <person name="Kocsube S."/>
            <person name="Kotiranta H."/>
            <person name="LaButti K.M."/>
            <person name="Lechner B.E."/>
            <person name="Liimatainen K."/>
            <person name="Lipzen A."/>
            <person name="Lukacs Z."/>
            <person name="Mihaltcheva S."/>
            <person name="Morgado L.N."/>
            <person name="Niskanen T."/>
            <person name="Noordeloos M.E."/>
            <person name="Ohm R.A."/>
            <person name="Ortiz-Santana B."/>
            <person name="Ovrebo C."/>
            <person name="Racz N."/>
            <person name="Riley R."/>
            <person name="Savchenko A."/>
            <person name="Shiryaev A."/>
            <person name="Soop K."/>
            <person name="Spirin V."/>
            <person name="Szebenyi C."/>
            <person name="Tomsovsky M."/>
            <person name="Tulloss R.E."/>
            <person name="Uehling J."/>
            <person name="Grigoriev I.V."/>
            <person name="Vagvolgyi C."/>
            <person name="Papp T."/>
            <person name="Martin F.M."/>
            <person name="Miettinen O."/>
            <person name="Hibbett D.S."/>
            <person name="Nagy L.G."/>
        </authorList>
    </citation>
    <scope>NUCLEOTIDE SEQUENCE [LARGE SCALE GENOMIC DNA]</scope>
    <source>
        <strain evidence="2 3">CBS 962.96</strain>
    </source>
</reference>
<feature type="compositionally biased region" description="Acidic residues" evidence="1">
    <location>
        <begin position="1209"/>
        <end position="1219"/>
    </location>
</feature>
<feature type="compositionally biased region" description="Basic and acidic residues" evidence="1">
    <location>
        <begin position="969"/>
        <end position="980"/>
    </location>
</feature>
<feature type="compositionally biased region" description="Polar residues" evidence="1">
    <location>
        <begin position="610"/>
        <end position="627"/>
    </location>
</feature>
<feature type="compositionally biased region" description="Basic and acidic residues" evidence="1">
    <location>
        <begin position="1159"/>
        <end position="1194"/>
    </location>
</feature>
<name>A0A4S8MX50_DENBC</name>
<feature type="region of interest" description="Disordered" evidence="1">
    <location>
        <begin position="494"/>
        <end position="642"/>
    </location>
</feature>
<feature type="compositionally biased region" description="Low complexity" evidence="1">
    <location>
        <begin position="1320"/>
        <end position="1331"/>
    </location>
</feature>
<feature type="region of interest" description="Disordered" evidence="1">
    <location>
        <begin position="812"/>
        <end position="842"/>
    </location>
</feature>
<feature type="compositionally biased region" description="Polar residues" evidence="1">
    <location>
        <begin position="1721"/>
        <end position="1748"/>
    </location>
</feature>
<evidence type="ECO:0008006" key="4">
    <source>
        <dbReference type="Google" id="ProtNLM"/>
    </source>
</evidence>
<dbReference type="EMBL" id="ML179036">
    <property type="protein sequence ID" value="THV07775.1"/>
    <property type="molecule type" value="Genomic_DNA"/>
</dbReference>
<protein>
    <recommendedName>
        <fullName evidence="4">Zinc-finger domain-containing protein</fullName>
    </recommendedName>
</protein>
<feature type="region of interest" description="Disordered" evidence="1">
    <location>
        <begin position="285"/>
        <end position="344"/>
    </location>
</feature>
<feature type="compositionally biased region" description="Basic and acidic residues" evidence="1">
    <location>
        <begin position="552"/>
        <end position="569"/>
    </location>
</feature>
<feature type="region of interest" description="Disordered" evidence="1">
    <location>
        <begin position="1318"/>
        <end position="1371"/>
    </location>
</feature>
<feature type="compositionally biased region" description="Polar residues" evidence="1">
    <location>
        <begin position="526"/>
        <end position="544"/>
    </location>
</feature>
<feature type="compositionally biased region" description="Polar residues" evidence="1">
    <location>
        <begin position="1"/>
        <end position="18"/>
    </location>
</feature>
<feature type="compositionally biased region" description="Polar residues" evidence="1">
    <location>
        <begin position="142"/>
        <end position="158"/>
    </location>
</feature>
<feature type="region of interest" description="Disordered" evidence="1">
    <location>
        <begin position="1657"/>
        <end position="1680"/>
    </location>
</feature>
<feature type="compositionally biased region" description="Polar residues" evidence="1">
    <location>
        <begin position="949"/>
        <end position="968"/>
    </location>
</feature>
<keyword evidence="3" id="KW-1185">Reference proteome</keyword>
<feature type="region of interest" description="Disordered" evidence="1">
    <location>
        <begin position="881"/>
        <end position="919"/>
    </location>
</feature>
<feature type="region of interest" description="Disordered" evidence="1">
    <location>
        <begin position="690"/>
        <end position="711"/>
    </location>
</feature>
<feature type="compositionally biased region" description="Polar residues" evidence="1">
    <location>
        <begin position="180"/>
        <end position="191"/>
    </location>
</feature>
<feature type="compositionally biased region" description="Pro residues" evidence="1">
    <location>
        <begin position="1439"/>
        <end position="1448"/>
    </location>
</feature>
<feature type="compositionally biased region" description="Low complexity" evidence="1">
    <location>
        <begin position="303"/>
        <end position="330"/>
    </location>
</feature>
<feature type="compositionally biased region" description="Low complexity" evidence="1">
    <location>
        <begin position="19"/>
        <end position="30"/>
    </location>
</feature>
<feature type="compositionally biased region" description="Polar residues" evidence="1">
    <location>
        <begin position="881"/>
        <end position="895"/>
    </location>
</feature>
<feature type="compositionally biased region" description="Polar residues" evidence="1">
    <location>
        <begin position="1585"/>
        <end position="1594"/>
    </location>
</feature>
<evidence type="ECO:0000256" key="1">
    <source>
        <dbReference type="SAM" id="MobiDB-lite"/>
    </source>
</evidence>
<feature type="compositionally biased region" description="Pro residues" evidence="1">
    <location>
        <begin position="237"/>
        <end position="251"/>
    </location>
</feature>
<dbReference type="Proteomes" id="UP000297245">
    <property type="component" value="Unassembled WGS sequence"/>
</dbReference>
<feature type="region of interest" description="Disordered" evidence="1">
    <location>
        <begin position="737"/>
        <end position="790"/>
    </location>
</feature>
<feature type="compositionally biased region" description="Polar residues" evidence="1">
    <location>
        <begin position="442"/>
        <end position="460"/>
    </location>
</feature>
<feature type="compositionally biased region" description="Basic and acidic residues" evidence="1">
    <location>
        <begin position="1750"/>
        <end position="1764"/>
    </location>
</feature>
<feature type="compositionally biased region" description="Polar residues" evidence="1">
    <location>
        <begin position="1046"/>
        <end position="1063"/>
    </location>
</feature>
<feature type="compositionally biased region" description="Polar residues" evidence="1">
    <location>
        <begin position="764"/>
        <end position="774"/>
    </location>
</feature>
<feature type="compositionally biased region" description="Low complexity" evidence="1">
    <location>
        <begin position="987"/>
        <end position="1021"/>
    </location>
</feature>
<accession>A0A4S8MX50</accession>
<feature type="compositionally biased region" description="Acidic residues" evidence="1">
    <location>
        <begin position="1627"/>
        <end position="1636"/>
    </location>
</feature>
<feature type="compositionally biased region" description="Basic and acidic residues" evidence="1">
    <location>
        <begin position="831"/>
        <end position="842"/>
    </location>
</feature>
<feature type="compositionally biased region" description="Polar residues" evidence="1">
    <location>
        <begin position="54"/>
        <end position="63"/>
    </location>
</feature>
<feature type="compositionally biased region" description="Low complexity" evidence="1">
    <location>
        <begin position="407"/>
        <end position="426"/>
    </location>
</feature>
<feature type="region of interest" description="Disordered" evidence="1">
    <location>
        <begin position="1117"/>
        <end position="1220"/>
    </location>
</feature>
<feature type="compositionally biased region" description="Polar residues" evidence="1">
    <location>
        <begin position="1767"/>
        <end position="1776"/>
    </location>
</feature>
<feature type="region of interest" description="Disordered" evidence="1">
    <location>
        <begin position="936"/>
        <end position="1085"/>
    </location>
</feature>